<evidence type="ECO:0000313" key="2">
    <source>
        <dbReference type="EMBL" id="KAG2931051.1"/>
    </source>
</evidence>
<dbReference type="AlphaFoldDB" id="A0A8T1D075"/>
<feature type="compositionally biased region" description="Acidic residues" evidence="1">
    <location>
        <begin position="1"/>
        <end position="12"/>
    </location>
</feature>
<gene>
    <name evidence="2" type="ORF">PC117_g13602</name>
</gene>
<evidence type="ECO:0000313" key="3">
    <source>
        <dbReference type="Proteomes" id="UP000736787"/>
    </source>
</evidence>
<dbReference type="VEuPathDB" id="FungiDB:PC110_g10338"/>
<sequence length="213" mass="24513">MVFGEEYSDDEGERNVGRGKVRGDHDEEHPVSVPKAVARLERATGGQLMEKARDFWMMFEANTEGLPDQSRLLVFRQKLKGREAERWWGDSSIRTFPTLKVRFHNQFLSRTADELWEHLEMRSVSGEQAHVGYSGRKPGVRYHRGVRVVNFKDMHRPMEEGDEFSDAAPSKKKKKDAPVLASVDALAQQMQVFMHQQMQTSGGLRVHRENAFL</sequence>
<dbReference type="VEuPathDB" id="FungiDB:PC110_g10339"/>
<accession>A0A8T1D075</accession>
<organism evidence="2 3">
    <name type="scientific">Phytophthora cactorum</name>
    <dbReference type="NCBI Taxonomy" id="29920"/>
    <lineage>
        <taxon>Eukaryota</taxon>
        <taxon>Sar</taxon>
        <taxon>Stramenopiles</taxon>
        <taxon>Oomycota</taxon>
        <taxon>Peronosporomycetes</taxon>
        <taxon>Peronosporales</taxon>
        <taxon>Peronosporaceae</taxon>
        <taxon>Phytophthora</taxon>
    </lineage>
</organism>
<comment type="caution">
    <text evidence="2">The sequence shown here is derived from an EMBL/GenBank/DDBJ whole genome shotgun (WGS) entry which is preliminary data.</text>
</comment>
<feature type="region of interest" description="Disordered" evidence="1">
    <location>
        <begin position="1"/>
        <end position="30"/>
    </location>
</feature>
<evidence type="ECO:0000256" key="1">
    <source>
        <dbReference type="SAM" id="MobiDB-lite"/>
    </source>
</evidence>
<proteinExistence type="predicted"/>
<protein>
    <recommendedName>
        <fullName evidence="4">Retrotransposon gag domain-containing protein</fullName>
    </recommendedName>
</protein>
<feature type="compositionally biased region" description="Basic and acidic residues" evidence="1">
    <location>
        <begin position="13"/>
        <end position="30"/>
    </location>
</feature>
<dbReference type="EMBL" id="RCMK01000402">
    <property type="protein sequence ID" value="KAG2931051.1"/>
    <property type="molecule type" value="Genomic_DNA"/>
</dbReference>
<reference evidence="2" key="1">
    <citation type="submission" date="2018-10" db="EMBL/GenBank/DDBJ databases">
        <title>Effector identification in a new, highly contiguous assembly of the strawberry crown rot pathogen Phytophthora cactorum.</title>
        <authorList>
            <person name="Armitage A.D."/>
            <person name="Nellist C.F."/>
            <person name="Bates H."/>
            <person name="Vickerstaff R.J."/>
            <person name="Harrison R.J."/>
        </authorList>
    </citation>
    <scope>NUCLEOTIDE SEQUENCE</scope>
    <source>
        <strain evidence="2">4040</strain>
    </source>
</reference>
<evidence type="ECO:0008006" key="4">
    <source>
        <dbReference type="Google" id="ProtNLM"/>
    </source>
</evidence>
<dbReference type="Proteomes" id="UP000736787">
    <property type="component" value="Unassembled WGS sequence"/>
</dbReference>
<name>A0A8T1D075_9STRA</name>